<dbReference type="CDD" id="cd06558">
    <property type="entry name" value="crotonase-like"/>
    <property type="match status" value="1"/>
</dbReference>
<keyword evidence="4" id="KW-1185">Reference proteome</keyword>
<dbReference type="InterPro" id="IPR018376">
    <property type="entry name" value="Enoyl-CoA_hyd/isom_CS"/>
</dbReference>
<dbReference type="PROSITE" id="PS00166">
    <property type="entry name" value="ENOYL_COA_HYDRATASE"/>
    <property type="match status" value="1"/>
</dbReference>
<comment type="similarity">
    <text evidence="1 2">Belongs to the enoyl-CoA hydratase/isomerase family.</text>
</comment>
<evidence type="ECO:0000256" key="2">
    <source>
        <dbReference type="RuleBase" id="RU003707"/>
    </source>
</evidence>
<dbReference type="RefSeq" id="WP_101358538.1">
    <property type="nucleotide sequence ID" value="NZ_NKXO01000017.1"/>
</dbReference>
<dbReference type="GO" id="GO:0003824">
    <property type="term" value="F:catalytic activity"/>
    <property type="evidence" value="ECO:0007669"/>
    <property type="project" value="InterPro"/>
</dbReference>
<evidence type="ECO:0000313" key="4">
    <source>
        <dbReference type="Proteomes" id="UP000233387"/>
    </source>
</evidence>
<evidence type="ECO:0000313" key="3">
    <source>
        <dbReference type="EMBL" id="PKQ69708.1"/>
    </source>
</evidence>
<protein>
    <submittedName>
        <fullName evidence="3">Enoyl-CoA hydratase/carnithine racemase</fullName>
    </submittedName>
</protein>
<dbReference type="Proteomes" id="UP000233387">
    <property type="component" value="Unassembled WGS sequence"/>
</dbReference>
<sequence length="257" mass="28348">MNFVQYHTQDRIAYITLNRPGKRNALNEQVVKELKQAFGKAQNDESAKVIVLRATGKVFCAGADLEYLQTLQNNTYEQNLADSSNLKELFEIIYTHPKVVIAQIHGHAIAGGAGLATVCDFSFAVPDAQFGYTEVKIGFIPAIVSVFLLRKIGEGRAKELLLSGDLISAQKALEYGLINEIVPNENLENRVKEFALHLCKSNSAMSMQTTKNMIAQVPTMPISEALSFAAQQNALARQTADCKKGIASFLEKKPLEW</sequence>
<dbReference type="GO" id="GO:0008300">
    <property type="term" value="P:isoprenoid catabolic process"/>
    <property type="evidence" value="ECO:0007669"/>
    <property type="project" value="TreeGrafter"/>
</dbReference>
<dbReference type="OrthoDB" id="9775794at2"/>
<dbReference type="Pfam" id="PF00378">
    <property type="entry name" value="ECH_1"/>
    <property type="match status" value="1"/>
</dbReference>
<dbReference type="InterPro" id="IPR029045">
    <property type="entry name" value="ClpP/crotonase-like_dom_sf"/>
</dbReference>
<dbReference type="PANTHER" id="PTHR42964:SF1">
    <property type="entry name" value="POLYKETIDE BIOSYNTHESIS ENOYL-COA HYDRATASE PKSH-RELATED"/>
    <property type="match status" value="1"/>
</dbReference>
<proteinExistence type="inferred from homology"/>
<dbReference type="EMBL" id="NKXO01000017">
    <property type="protein sequence ID" value="PKQ69708.1"/>
    <property type="molecule type" value="Genomic_DNA"/>
</dbReference>
<organism evidence="3 4">
    <name type="scientific">Raineya orbicola</name>
    <dbReference type="NCBI Taxonomy" id="2016530"/>
    <lineage>
        <taxon>Bacteria</taxon>
        <taxon>Pseudomonadati</taxon>
        <taxon>Bacteroidota</taxon>
        <taxon>Cytophagia</taxon>
        <taxon>Cytophagales</taxon>
        <taxon>Raineyaceae</taxon>
        <taxon>Raineya</taxon>
    </lineage>
</organism>
<evidence type="ECO:0000256" key="1">
    <source>
        <dbReference type="ARBA" id="ARBA00005254"/>
    </source>
</evidence>
<dbReference type="PANTHER" id="PTHR42964">
    <property type="entry name" value="ENOYL-COA HYDRATASE"/>
    <property type="match status" value="1"/>
</dbReference>
<accession>A0A2N3IHH7</accession>
<gene>
    <name evidence="3" type="ORF">Rain11_1271</name>
</gene>
<dbReference type="Gene3D" id="3.90.226.10">
    <property type="entry name" value="2-enoyl-CoA Hydratase, Chain A, domain 1"/>
    <property type="match status" value="1"/>
</dbReference>
<comment type="caution">
    <text evidence="3">The sequence shown here is derived from an EMBL/GenBank/DDBJ whole genome shotgun (WGS) entry which is preliminary data.</text>
</comment>
<dbReference type="InterPro" id="IPR051683">
    <property type="entry name" value="Enoyl-CoA_Hydratase/Isomerase"/>
</dbReference>
<dbReference type="SUPFAM" id="SSF52096">
    <property type="entry name" value="ClpP/crotonase"/>
    <property type="match status" value="1"/>
</dbReference>
<name>A0A2N3IHH7_9BACT</name>
<dbReference type="InterPro" id="IPR014748">
    <property type="entry name" value="Enoyl-CoA_hydra_C"/>
</dbReference>
<dbReference type="AlphaFoldDB" id="A0A2N3IHH7"/>
<dbReference type="InterPro" id="IPR001753">
    <property type="entry name" value="Enoyl-CoA_hydra/iso"/>
</dbReference>
<reference evidence="3 4" key="1">
    <citation type="submission" date="2017-06" db="EMBL/GenBank/DDBJ databases">
        <title>Raineya orbicola gen. nov., sp. nov. a slightly thermophilic bacterium of the phylum Bacteroidetes and the description of Raineyaceae fam. nov.</title>
        <authorList>
            <person name="Albuquerque L."/>
            <person name="Polonia A.R.M."/>
            <person name="Barroso C."/>
            <person name="Froufe H.J.C."/>
            <person name="Lage O."/>
            <person name="Lobo-Da-Cunha A."/>
            <person name="Egas C."/>
            <person name="Da Costa M.S."/>
        </authorList>
    </citation>
    <scope>NUCLEOTIDE SEQUENCE [LARGE SCALE GENOMIC DNA]</scope>
    <source>
        <strain evidence="3 4">SPSPC-11</strain>
    </source>
</reference>
<dbReference type="Gene3D" id="1.10.12.10">
    <property type="entry name" value="Lyase 2-enoyl-coa Hydratase, Chain A, domain 2"/>
    <property type="match status" value="1"/>
</dbReference>